<sequence>MIEPFLPDTGHLIFVLLLATGFDLLIGEPPTALHPVVWIGNLIGFFKKKVPATHKKAYGVVFALIVILFAASIAYVVLLIANLSFIPEFVVLLIEAYFLKSTFAIRRLLEAAMEVYGELEKGDLVSARKKLSMYVSRDTSQLTEGQVSSSVIETCSENFVDGILSPLFYYVIFGPYGLIGAYIFKAVSTLDSMVGYMNEKYRDIGYFSAKTDDVLNWIPARICVVFIMAGSFLSSVLLKSKGLDHIGAFRCASTDCMTTPSPNSGYPMAAIAGTLGVRLEKPNTYVIGKGLSLPKAEDIKKAAEVIGMSSILVVIISVALIYIISNLINYL</sequence>
<evidence type="ECO:0000256" key="4">
    <source>
        <dbReference type="ARBA" id="ARBA00006263"/>
    </source>
</evidence>
<protein>
    <recommendedName>
        <fullName evidence="5 11">Probable cobalamin biosynthesis protein CobD</fullName>
    </recommendedName>
</protein>
<dbReference type="GO" id="GO:0009236">
    <property type="term" value="P:cobalamin biosynthetic process"/>
    <property type="evidence" value="ECO:0007669"/>
    <property type="project" value="UniProtKB-UniRule"/>
</dbReference>
<comment type="subcellular location">
    <subcellularLocation>
        <location evidence="2 11">Cell membrane</location>
        <topology evidence="2 11">Multi-pass membrane protein</topology>
    </subcellularLocation>
</comment>
<reference evidence="12" key="1">
    <citation type="journal article" date="2021" name="mSystems">
        <title>Bacteria and Archaea Synergistically Convert Glycine Betaine to Biogenic Methane in the Formosa Cold Seep of the South China Sea.</title>
        <authorList>
            <person name="Li L."/>
            <person name="Zhang W."/>
            <person name="Zhang S."/>
            <person name="Song L."/>
            <person name="Sun Q."/>
            <person name="Zhang H."/>
            <person name="Xiang H."/>
            <person name="Dong X."/>
        </authorList>
    </citation>
    <scope>NUCLEOTIDE SEQUENCE</scope>
    <source>
        <strain evidence="12">LLY</strain>
    </source>
</reference>
<proteinExistence type="inferred from homology"/>
<dbReference type="PANTHER" id="PTHR34308:SF1">
    <property type="entry name" value="COBALAMIN BIOSYNTHESIS PROTEIN CBIB"/>
    <property type="match status" value="1"/>
</dbReference>
<comment type="pathway">
    <text evidence="3 11">Cofactor biosynthesis; adenosylcobalamin biosynthesis.</text>
</comment>
<name>A0A9E4ZEG6_9EURY</name>
<evidence type="ECO:0000256" key="2">
    <source>
        <dbReference type="ARBA" id="ARBA00004651"/>
    </source>
</evidence>
<evidence type="ECO:0000256" key="3">
    <source>
        <dbReference type="ARBA" id="ARBA00004953"/>
    </source>
</evidence>
<evidence type="ECO:0000256" key="10">
    <source>
        <dbReference type="ARBA" id="ARBA00023136"/>
    </source>
</evidence>
<gene>
    <name evidence="11" type="primary">cobD</name>
    <name evidence="12" type="ORF">KDK67_00185</name>
</gene>
<accession>A0A9E4ZEG6</accession>
<dbReference type="GO" id="GO:0005886">
    <property type="term" value="C:plasma membrane"/>
    <property type="evidence" value="ECO:0007669"/>
    <property type="project" value="UniProtKB-SubCell"/>
</dbReference>
<comment type="similarity">
    <text evidence="4 11">Belongs to the CobD/CbiB family.</text>
</comment>
<keyword evidence="10 11" id="KW-0472">Membrane</keyword>
<evidence type="ECO:0000256" key="1">
    <source>
        <dbReference type="ARBA" id="ARBA00003384"/>
    </source>
</evidence>
<keyword evidence="6 11" id="KW-1003">Cell membrane</keyword>
<dbReference type="Proteomes" id="UP001056766">
    <property type="component" value="Unassembled WGS sequence"/>
</dbReference>
<evidence type="ECO:0000313" key="13">
    <source>
        <dbReference type="Proteomes" id="UP001056766"/>
    </source>
</evidence>
<feature type="transmembrane region" description="Helical" evidence="11">
    <location>
        <begin position="57"/>
        <end position="77"/>
    </location>
</feature>
<evidence type="ECO:0000256" key="7">
    <source>
        <dbReference type="ARBA" id="ARBA00022573"/>
    </source>
</evidence>
<dbReference type="GO" id="GO:0048472">
    <property type="term" value="F:threonine-phosphate decarboxylase activity"/>
    <property type="evidence" value="ECO:0007669"/>
    <property type="project" value="InterPro"/>
</dbReference>
<dbReference type="NCBIfam" id="NF002281">
    <property type="entry name" value="PRK01209.2-5"/>
    <property type="match status" value="1"/>
</dbReference>
<feature type="transmembrane region" description="Helical" evidence="11">
    <location>
        <begin position="218"/>
        <end position="238"/>
    </location>
</feature>
<dbReference type="Pfam" id="PF03186">
    <property type="entry name" value="CobD_Cbib"/>
    <property type="match status" value="1"/>
</dbReference>
<dbReference type="RefSeq" id="WP_250866822.1">
    <property type="nucleotide sequence ID" value="NZ_JAGSOI010000001.1"/>
</dbReference>
<evidence type="ECO:0000256" key="11">
    <source>
        <dbReference type="HAMAP-Rule" id="MF_00024"/>
    </source>
</evidence>
<dbReference type="PANTHER" id="PTHR34308">
    <property type="entry name" value="COBALAMIN BIOSYNTHESIS PROTEIN CBIB"/>
    <property type="match status" value="1"/>
</dbReference>
<dbReference type="HAMAP" id="MF_00024">
    <property type="entry name" value="CobD_CbiB"/>
    <property type="match status" value="1"/>
</dbReference>
<dbReference type="EMBL" id="JAGSOI010000001">
    <property type="protein sequence ID" value="MCM1985444.1"/>
    <property type="molecule type" value="Genomic_DNA"/>
</dbReference>
<dbReference type="InterPro" id="IPR004485">
    <property type="entry name" value="Cobalamin_biosynth_CobD/CbiB"/>
</dbReference>
<evidence type="ECO:0000313" key="12">
    <source>
        <dbReference type="EMBL" id="MCM1985444.1"/>
    </source>
</evidence>
<feature type="transmembrane region" description="Helical" evidence="11">
    <location>
        <begin position="305"/>
        <end position="325"/>
    </location>
</feature>
<keyword evidence="13" id="KW-1185">Reference proteome</keyword>
<evidence type="ECO:0000256" key="5">
    <source>
        <dbReference type="ARBA" id="ARBA00016185"/>
    </source>
</evidence>
<comment type="caution">
    <text evidence="12">The sequence shown here is derived from an EMBL/GenBank/DDBJ whole genome shotgun (WGS) entry which is preliminary data.</text>
</comment>
<keyword evidence="7 11" id="KW-0169">Cobalamin biosynthesis</keyword>
<organism evidence="12 13">
    <name type="scientific">Methanococcoides seepicolus</name>
    <dbReference type="NCBI Taxonomy" id="2828780"/>
    <lineage>
        <taxon>Archaea</taxon>
        <taxon>Methanobacteriati</taxon>
        <taxon>Methanobacteriota</taxon>
        <taxon>Stenosarchaea group</taxon>
        <taxon>Methanomicrobia</taxon>
        <taxon>Methanosarcinales</taxon>
        <taxon>Methanosarcinaceae</taxon>
        <taxon>Methanococcoides</taxon>
    </lineage>
</organism>
<evidence type="ECO:0000256" key="9">
    <source>
        <dbReference type="ARBA" id="ARBA00022989"/>
    </source>
</evidence>
<evidence type="ECO:0000256" key="8">
    <source>
        <dbReference type="ARBA" id="ARBA00022692"/>
    </source>
</evidence>
<dbReference type="AlphaFoldDB" id="A0A9E4ZEG6"/>
<keyword evidence="8 11" id="KW-0812">Transmembrane</keyword>
<keyword evidence="9 11" id="KW-1133">Transmembrane helix</keyword>
<comment type="function">
    <text evidence="1 11">Converts cobyric acid to cobinamide by the addition of aminopropanol on the F carboxylic group.</text>
</comment>
<reference evidence="12" key="2">
    <citation type="submission" date="2021-04" db="EMBL/GenBank/DDBJ databases">
        <authorList>
            <person name="Dong X."/>
        </authorList>
    </citation>
    <scope>NUCLEOTIDE SEQUENCE</scope>
    <source>
        <strain evidence="12">LLY</strain>
    </source>
</reference>
<feature type="transmembrane region" description="Helical" evidence="11">
    <location>
        <begin position="12"/>
        <end position="45"/>
    </location>
</feature>
<evidence type="ECO:0000256" key="6">
    <source>
        <dbReference type="ARBA" id="ARBA00022475"/>
    </source>
</evidence>
<feature type="transmembrane region" description="Helical" evidence="11">
    <location>
        <begin position="167"/>
        <end position="184"/>
    </location>
</feature>
<dbReference type="NCBIfam" id="TIGR00380">
    <property type="entry name" value="cobal_cbiB"/>
    <property type="match status" value="1"/>
</dbReference>
<feature type="transmembrane region" description="Helical" evidence="11">
    <location>
        <begin position="83"/>
        <end position="99"/>
    </location>
</feature>
<dbReference type="GO" id="GO:0015420">
    <property type="term" value="F:ABC-type vitamin B12 transporter activity"/>
    <property type="evidence" value="ECO:0007669"/>
    <property type="project" value="UniProtKB-UniRule"/>
</dbReference>